<dbReference type="Proteomes" id="UP000180098">
    <property type="component" value="Unassembled WGS sequence"/>
</dbReference>
<dbReference type="InterPro" id="IPR051829">
    <property type="entry name" value="Multiheme_Cytochr_ET"/>
</dbReference>
<comment type="caution">
    <text evidence="5">The sequence shown here is derived from an EMBL/GenBank/DDBJ whole genome shotgun (WGS) entry which is preliminary data.</text>
</comment>
<dbReference type="InterPro" id="IPR023155">
    <property type="entry name" value="Cyt_c-552/4"/>
</dbReference>
<feature type="chain" id="PRO_5038332210" description="Cytochrome c-552/4 domain-containing protein" evidence="3">
    <location>
        <begin position="20"/>
        <end position="451"/>
    </location>
</feature>
<dbReference type="PANTHER" id="PTHR35038:SF8">
    <property type="entry name" value="C-TYPE POLYHEME CYTOCHROME OMCC"/>
    <property type="match status" value="1"/>
</dbReference>
<name>A0A1S2LEN5_9BACI</name>
<feature type="signal peptide" evidence="3">
    <location>
        <begin position="1"/>
        <end position="19"/>
    </location>
</feature>
<keyword evidence="1 3" id="KW-0732">Signal</keyword>
<evidence type="ECO:0000313" key="6">
    <source>
        <dbReference type="Proteomes" id="UP000180098"/>
    </source>
</evidence>
<keyword evidence="6" id="KW-1185">Reference proteome</keyword>
<dbReference type="SUPFAM" id="SSF48695">
    <property type="entry name" value="Multiheme cytochromes"/>
    <property type="match status" value="1"/>
</dbReference>
<dbReference type="PANTHER" id="PTHR35038">
    <property type="entry name" value="DISSIMILATORY SULFITE REDUCTASE SIRA"/>
    <property type="match status" value="1"/>
</dbReference>
<proteinExistence type="predicted"/>
<feature type="compositionally biased region" description="Acidic residues" evidence="2">
    <location>
        <begin position="28"/>
        <end position="61"/>
    </location>
</feature>
<evidence type="ECO:0000313" key="5">
    <source>
        <dbReference type="EMBL" id="OIJ10979.1"/>
    </source>
</evidence>
<reference evidence="5 6" key="1">
    <citation type="submission" date="2016-10" db="EMBL/GenBank/DDBJ databases">
        <title>Draft genome sequences of four alkaliphilic bacteria belonging to the Anaerobacillus genus.</title>
        <authorList>
            <person name="Bassil N.M."/>
            <person name="Lloyd J.R."/>
        </authorList>
    </citation>
    <scope>NUCLEOTIDE SEQUENCE [LARGE SCALE GENOMIC DNA]</scope>
    <source>
        <strain evidence="5 6">DSM 15340</strain>
    </source>
</reference>
<dbReference type="OrthoDB" id="10939at2"/>
<evidence type="ECO:0000256" key="3">
    <source>
        <dbReference type="SAM" id="SignalP"/>
    </source>
</evidence>
<accession>A0A1S2LEN5</accession>
<evidence type="ECO:0000256" key="2">
    <source>
        <dbReference type="SAM" id="MobiDB-lite"/>
    </source>
</evidence>
<organism evidence="5 6">
    <name type="scientific">Anaerobacillus arseniciselenatis</name>
    <dbReference type="NCBI Taxonomy" id="85682"/>
    <lineage>
        <taxon>Bacteria</taxon>
        <taxon>Bacillati</taxon>
        <taxon>Bacillota</taxon>
        <taxon>Bacilli</taxon>
        <taxon>Bacillales</taxon>
        <taxon>Bacillaceae</taxon>
        <taxon>Anaerobacillus</taxon>
    </lineage>
</organism>
<feature type="domain" description="Cytochrome c-552/4" evidence="4">
    <location>
        <begin position="196"/>
        <end position="243"/>
    </location>
</feature>
<feature type="region of interest" description="Disordered" evidence="2">
    <location>
        <begin position="27"/>
        <end position="61"/>
    </location>
</feature>
<dbReference type="InterPro" id="IPR036280">
    <property type="entry name" value="Multihaem_cyt_sf"/>
</dbReference>
<dbReference type="AlphaFoldDB" id="A0A1S2LEN5"/>
<dbReference type="EMBL" id="MLQQ01000035">
    <property type="protein sequence ID" value="OIJ10979.1"/>
    <property type="molecule type" value="Genomic_DNA"/>
</dbReference>
<protein>
    <recommendedName>
        <fullName evidence="4">Cytochrome c-552/4 domain-containing protein</fullName>
    </recommendedName>
</protein>
<dbReference type="Gene3D" id="1.10.1130.10">
    <property type="entry name" value="Flavocytochrome C3, Chain A"/>
    <property type="match status" value="2"/>
</dbReference>
<gene>
    <name evidence="5" type="ORF">BKP35_12910</name>
</gene>
<dbReference type="PROSITE" id="PS51257">
    <property type="entry name" value="PROKAR_LIPOPROTEIN"/>
    <property type="match status" value="1"/>
</dbReference>
<dbReference type="Pfam" id="PF13435">
    <property type="entry name" value="Cytochrome_C554"/>
    <property type="match status" value="1"/>
</dbReference>
<evidence type="ECO:0000256" key="1">
    <source>
        <dbReference type="ARBA" id="ARBA00022729"/>
    </source>
</evidence>
<evidence type="ECO:0000259" key="4">
    <source>
        <dbReference type="Pfam" id="PF13435"/>
    </source>
</evidence>
<sequence>MSKKHLLVLMAMLLIAAFAIVGCSNEEATTDETDPVETTPEDTTDTDSEGTDDSDETPEPEQVDISNAEYVGSDSCAGCHNAQHSGWSETAHPLMVQNVEKNPDAIKDYTRELMEAELADWENSEFTTIGGDNEGKRLTSFDELVYVVGGEWKQRGLIRTEHGFNFVQFQANPEWVAADGEVTPARLNSYGGGQQYEDRCLGCHTTGFDYEEMLANQDRRGDDDYYFEDFVGELGVGCEACHGPASEHVSSPSADTILNPANLTAQQELDFCGTCHARNTGQIDPATGEPMNHQDSIFYKWGDDLYDHKYVTSIARAENVFVRYDEDGNVEGYWDTDGDQRFWADGSARSHRMQYNELEANVMKMNLDFTCSTCHDLHDPSTLKGGSWEALISADLERNGTDQSCHQCHDTNWDIDEAMPYKAMSANGVQDMRQHTFGTVTIGDVPEDDNE</sequence>
<dbReference type="RefSeq" id="WP_071313768.1">
    <property type="nucleotide sequence ID" value="NZ_MLQQ01000035.1"/>
</dbReference>